<dbReference type="OrthoDB" id="2437410at2759"/>
<evidence type="ECO:0000313" key="2">
    <source>
        <dbReference type="EMBL" id="RIA98521.1"/>
    </source>
</evidence>
<evidence type="ECO:0000313" key="3">
    <source>
        <dbReference type="Proteomes" id="UP000265703"/>
    </source>
</evidence>
<name>A0A397TTT4_9GLOM</name>
<comment type="caution">
    <text evidence="2">The sequence shown here is derived from an EMBL/GenBank/DDBJ whole genome shotgun (WGS) entry which is preliminary data.</text>
</comment>
<sequence>MYNKKVPKNYMYSLPEEPLRPMRPARPIGGYDRERIIRPRRYIGGYTGPSERIVRGGMRGAPRGSRNPRDSWEEYSARGRILREEVGLRGRRGSARGDYWGIRGREIRDWRRASYSELGRRERRPRDDIGFRGRGMNMRGMRGGRVIRSRGIQRGPRGYSPSRRDGRG</sequence>
<reference evidence="2 3" key="1">
    <citation type="submission" date="2018-06" db="EMBL/GenBank/DDBJ databases">
        <title>Comparative genomics reveals the genomic features of Rhizophagus irregularis, R. cerebriforme, R. diaphanum and Gigaspora rosea, and their symbiotic lifestyle signature.</title>
        <authorList>
            <person name="Morin E."/>
            <person name="San Clemente H."/>
            <person name="Chen E.C.H."/>
            <person name="De La Providencia I."/>
            <person name="Hainaut M."/>
            <person name="Kuo A."/>
            <person name="Kohler A."/>
            <person name="Murat C."/>
            <person name="Tang N."/>
            <person name="Roy S."/>
            <person name="Loubradou J."/>
            <person name="Henrissat B."/>
            <person name="Grigoriev I.V."/>
            <person name="Corradi N."/>
            <person name="Roux C."/>
            <person name="Martin F.M."/>
        </authorList>
    </citation>
    <scope>NUCLEOTIDE SEQUENCE [LARGE SCALE GENOMIC DNA]</scope>
    <source>
        <strain evidence="2 3">DAOM 227022</strain>
    </source>
</reference>
<keyword evidence="3" id="KW-1185">Reference proteome</keyword>
<gene>
    <name evidence="2" type="ORF">C1645_749574</name>
</gene>
<dbReference type="Proteomes" id="UP000265703">
    <property type="component" value="Unassembled WGS sequence"/>
</dbReference>
<protein>
    <submittedName>
        <fullName evidence="2">Uncharacterized protein</fullName>
    </submittedName>
</protein>
<dbReference type="EMBL" id="QKYT01000014">
    <property type="protein sequence ID" value="RIA98521.1"/>
    <property type="molecule type" value="Genomic_DNA"/>
</dbReference>
<feature type="compositionally biased region" description="Basic and acidic residues" evidence="1">
    <location>
        <begin position="119"/>
        <end position="131"/>
    </location>
</feature>
<evidence type="ECO:0000256" key="1">
    <source>
        <dbReference type="SAM" id="MobiDB-lite"/>
    </source>
</evidence>
<accession>A0A397TTT4</accession>
<dbReference type="AlphaFoldDB" id="A0A397TTT4"/>
<feature type="region of interest" description="Disordered" evidence="1">
    <location>
        <begin position="119"/>
        <end position="168"/>
    </location>
</feature>
<proteinExistence type="predicted"/>
<organism evidence="2 3">
    <name type="scientific">Glomus cerebriforme</name>
    <dbReference type="NCBI Taxonomy" id="658196"/>
    <lineage>
        <taxon>Eukaryota</taxon>
        <taxon>Fungi</taxon>
        <taxon>Fungi incertae sedis</taxon>
        <taxon>Mucoromycota</taxon>
        <taxon>Glomeromycotina</taxon>
        <taxon>Glomeromycetes</taxon>
        <taxon>Glomerales</taxon>
        <taxon>Glomeraceae</taxon>
        <taxon>Glomus</taxon>
    </lineage>
</organism>
<feature type="compositionally biased region" description="Low complexity" evidence="1">
    <location>
        <begin position="134"/>
        <end position="155"/>
    </location>
</feature>